<evidence type="ECO:0000256" key="3">
    <source>
        <dbReference type="ARBA" id="ARBA00012483"/>
    </source>
</evidence>
<keyword evidence="4" id="KW-0808">Transferase</keyword>
<evidence type="ECO:0000313" key="17">
    <source>
        <dbReference type="Ensembl" id="ENSGWIP00000030898.1"/>
    </source>
</evidence>
<evidence type="ECO:0000256" key="7">
    <source>
        <dbReference type="ARBA" id="ARBA00022771"/>
    </source>
</evidence>
<reference evidence="17" key="1">
    <citation type="submission" date="2020-06" db="EMBL/GenBank/DDBJ databases">
        <authorList>
            <consortium name="Wellcome Sanger Institute Data Sharing"/>
        </authorList>
    </citation>
    <scope>NUCLEOTIDE SEQUENCE [LARGE SCALE GENOMIC DNA]</scope>
</reference>
<dbReference type="PANTHER" id="PTHR12183:SF6">
    <property type="entry name" value="RING-TYPE E3 UBIQUITIN TRANSFERASE"/>
    <property type="match status" value="1"/>
</dbReference>
<dbReference type="InterPro" id="IPR022170">
    <property type="entry name" value="MUL1-like"/>
</dbReference>
<comment type="catalytic activity">
    <reaction evidence="1">
        <text>S-ubiquitinyl-[E2 ubiquitin-conjugating enzyme]-L-cysteine + [acceptor protein]-L-lysine = [E2 ubiquitin-conjugating enzyme]-L-cysteine + N(6)-ubiquitinyl-[acceptor protein]-L-lysine.</text>
        <dbReference type="EC" id="2.3.2.27"/>
    </reaction>
</comment>
<dbReference type="AlphaFoldDB" id="A0A8C5GIJ7"/>
<keyword evidence="13 15" id="KW-0472">Membrane</keyword>
<dbReference type="InterPro" id="IPR051652">
    <property type="entry name" value="MDM2_MDM4_MUL1"/>
</dbReference>
<keyword evidence="18" id="KW-1185">Reference proteome</keyword>
<evidence type="ECO:0000256" key="13">
    <source>
        <dbReference type="ARBA" id="ARBA00023136"/>
    </source>
</evidence>
<sequence length="315" mass="36083">MAEFSVTATELFCMGASFAMSGICYYMYRRSRAVVEQLDVSFVFAVNHNLQFSTSFLHVLQKCTMREYRLVWNSLSRSWEDNDRVLHERSSMVPFVLVGSDETTVRVQEPFHASGDYMETVHEKFYHSVSTFGDIIGQYLSGVKPKGQLEIEKMLKVGTTLTGVGELIIDKDGTLSLRAPTNGAEYLLSLRDFSHVKDVALSSTFWWKFLFGLYALAGVAVFSWISFCYYHNLKALWRQEQEQREFERLNAAGLQDEEDNQPDNTCVICLNQPRNCVLLDCGHVCCCYRCYQALPQPRCPICRQAIIRVVPVHHT</sequence>
<evidence type="ECO:0000256" key="10">
    <source>
        <dbReference type="ARBA" id="ARBA00022833"/>
    </source>
</evidence>
<reference evidence="17" key="2">
    <citation type="submission" date="2025-08" db="UniProtKB">
        <authorList>
            <consortium name="Ensembl"/>
        </authorList>
    </citation>
    <scope>IDENTIFICATION</scope>
</reference>
<dbReference type="GO" id="GO:0005741">
    <property type="term" value="C:mitochondrial outer membrane"/>
    <property type="evidence" value="ECO:0007669"/>
    <property type="project" value="UniProtKB-SubCell"/>
</dbReference>
<keyword evidence="6" id="KW-0479">Metal-binding</keyword>
<evidence type="ECO:0000313" key="18">
    <source>
        <dbReference type="Proteomes" id="UP000694680"/>
    </source>
</evidence>
<dbReference type="Pfam" id="PF13920">
    <property type="entry name" value="zf-C3HC4_3"/>
    <property type="match status" value="1"/>
</dbReference>
<accession>A0A8C5GIJ7</accession>
<evidence type="ECO:0000256" key="15">
    <source>
        <dbReference type="SAM" id="Phobius"/>
    </source>
</evidence>
<evidence type="ECO:0000259" key="16">
    <source>
        <dbReference type="PROSITE" id="PS50089"/>
    </source>
</evidence>
<dbReference type="PROSITE" id="PS50089">
    <property type="entry name" value="ZF_RING_2"/>
    <property type="match status" value="1"/>
</dbReference>
<evidence type="ECO:0000256" key="6">
    <source>
        <dbReference type="ARBA" id="ARBA00022723"/>
    </source>
</evidence>
<proteinExistence type="predicted"/>
<gene>
    <name evidence="17" type="primary">mul2</name>
</gene>
<feature type="domain" description="RING-type" evidence="16">
    <location>
        <begin position="266"/>
        <end position="303"/>
    </location>
</feature>
<dbReference type="Ensembl" id="ENSGWIT00000033659.1">
    <property type="protein sequence ID" value="ENSGWIP00000030898.1"/>
    <property type="gene ID" value="ENSGWIG00000016026.1"/>
</dbReference>
<dbReference type="GO" id="GO:0061630">
    <property type="term" value="F:ubiquitin protein ligase activity"/>
    <property type="evidence" value="ECO:0007669"/>
    <property type="project" value="UniProtKB-EC"/>
</dbReference>
<keyword evidence="10" id="KW-0862">Zinc</keyword>
<evidence type="ECO:0000256" key="12">
    <source>
        <dbReference type="ARBA" id="ARBA00023128"/>
    </source>
</evidence>
<evidence type="ECO:0000256" key="9">
    <source>
        <dbReference type="ARBA" id="ARBA00022787"/>
    </source>
</evidence>
<dbReference type="GO" id="GO:0008270">
    <property type="term" value="F:zinc ion binding"/>
    <property type="evidence" value="ECO:0007669"/>
    <property type="project" value="UniProtKB-KW"/>
</dbReference>
<dbReference type="Gene3D" id="3.30.40.10">
    <property type="entry name" value="Zinc/RING finger domain, C3HC4 (zinc finger)"/>
    <property type="match status" value="1"/>
</dbReference>
<comment type="subcellular location">
    <subcellularLocation>
        <location evidence="2">Mitochondrion outer membrane</location>
        <topology evidence="2">Multi-pass membrane protein</topology>
    </subcellularLocation>
</comment>
<dbReference type="GO" id="GO:0016567">
    <property type="term" value="P:protein ubiquitination"/>
    <property type="evidence" value="ECO:0007669"/>
    <property type="project" value="InterPro"/>
</dbReference>
<keyword evidence="8" id="KW-0833">Ubl conjugation pathway</keyword>
<keyword evidence="12" id="KW-0496">Mitochondrion</keyword>
<evidence type="ECO:0000256" key="1">
    <source>
        <dbReference type="ARBA" id="ARBA00000900"/>
    </source>
</evidence>
<reference evidence="17" key="3">
    <citation type="submission" date="2025-09" db="UniProtKB">
        <authorList>
            <consortium name="Ensembl"/>
        </authorList>
    </citation>
    <scope>IDENTIFICATION</scope>
</reference>
<evidence type="ECO:0000256" key="5">
    <source>
        <dbReference type="ARBA" id="ARBA00022692"/>
    </source>
</evidence>
<keyword evidence="7 14" id="KW-0863">Zinc-finger</keyword>
<dbReference type="Proteomes" id="UP000694680">
    <property type="component" value="Chromosome 17"/>
</dbReference>
<evidence type="ECO:0000256" key="14">
    <source>
        <dbReference type="PROSITE-ProRule" id="PRU00175"/>
    </source>
</evidence>
<organism evidence="17 18">
    <name type="scientific">Gouania willdenowi</name>
    <name type="common">Blunt-snouted clingfish</name>
    <name type="synonym">Lepadogaster willdenowi</name>
    <dbReference type="NCBI Taxonomy" id="441366"/>
    <lineage>
        <taxon>Eukaryota</taxon>
        <taxon>Metazoa</taxon>
        <taxon>Chordata</taxon>
        <taxon>Craniata</taxon>
        <taxon>Vertebrata</taxon>
        <taxon>Euteleostomi</taxon>
        <taxon>Actinopterygii</taxon>
        <taxon>Neopterygii</taxon>
        <taxon>Teleostei</taxon>
        <taxon>Neoteleostei</taxon>
        <taxon>Acanthomorphata</taxon>
        <taxon>Ovalentaria</taxon>
        <taxon>Blenniimorphae</taxon>
        <taxon>Blenniiformes</taxon>
        <taxon>Gobiesocoidei</taxon>
        <taxon>Gobiesocidae</taxon>
        <taxon>Gobiesocinae</taxon>
        <taxon>Gouania</taxon>
    </lineage>
</organism>
<keyword evidence="9" id="KW-1000">Mitochondrion outer membrane</keyword>
<dbReference type="Pfam" id="PF12483">
    <property type="entry name" value="GIDE"/>
    <property type="match status" value="1"/>
</dbReference>
<dbReference type="SUPFAM" id="SSF57850">
    <property type="entry name" value="RING/U-box"/>
    <property type="match status" value="1"/>
</dbReference>
<evidence type="ECO:0000256" key="2">
    <source>
        <dbReference type="ARBA" id="ARBA00004374"/>
    </source>
</evidence>
<feature type="transmembrane region" description="Helical" evidence="15">
    <location>
        <begin position="205"/>
        <end position="230"/>
    </location>
</feature>
<dbReference type="EC" id="2.3.2.27" evidence="3"/>
<dbReference type="InterPro" id="IPR001841">
    <property type="entry name" value="Znf_RING"/>
</dbReference>
<dbReference type="InterPro" id="IPR013083">
    <property type="entry name" value="Znf_RING/FYVE/PHD"/>
</dbReference>
<dbReference type="PANTHER" id="PTHR12183">
    <property type="entry name" value="MITOCHONDRIAL UBIQUITIN LIGASE ACTIVATOR OF NFKB 1"/>
    <property type="match status" value="1"/>
</dbReference>
<keyword evidence="5 15" id="KW-0812">Transmembrane</keyword>
<keyword evidence="11 15" id="KW-1133">Transmembrane helix</keyword>
<evidence type="ECO:0000256" key="8">
    <source>
        <dbReference type="ARBA" id="ARBA00022786"/>
    </source>
</evidence>
<name>A0A8C5GIJ7_GOUWI</name>
<evidence type="ECO:0000256" key="11">
    <source>
        <dbReference type="ARBA" id="ARBA00022989"/>
    </source>
</evidence>
<evidence type="ECO:0000256" key="4">
    <source>
        <dbReference type="ARBA" id="ARBA00022679"/>
    </source>
</evidence>
<protein>
    <recommendedName>
        <fullName evidence="3">RING-type E3 ubiquitin transferase</fullName>
        <ecNumber evidence="3">2.3.2.27</ecNumber>
    </recommendedName>
</protein>
<feature type="transmembrane region" description="Helical" evidence="15">
    <location>
        <begin position="6"/>
        <end position="28"/>
    </location>
</feature>